<dbReference type="RefSeq" id="WP_227577995.1">
    <property type="nucleotide sequence ID" value="NZ_CP101987.1"/>
</dbReference>
<sequence length="105" mass="11556">MPSYRITASVGLLRPGTSAPDVLPEAVAAARALTTVEAFDVGVVRGAARVTVRFEADDDQSARRVGWAVIERLDELAETTDGHLTRRYGNRWYPAGHRPHHSRHP</sequence>
<name>A0ABY5KQA2_9CELL</name>
<organism evidence="1 2">
    <name type="scientific">Cellulomonas xiejunii</name>
    <dbReference type="NCBI Taxonomy" id="2968083"/>
    <lineage>
        <taxon>Bacteria</taxon>
        <taxon>Bacillati</taxon>
        <taxon>Actinomycetota</taxon>
        <taxon>Actinomycetes</taxon>
        <taxon>Micrococcales</taxon>
        <taxon>Cellulomonadaceae</taxon>
        <taxon>Cellulomonas</taxon>
    </lineage>
</organism>
<gene>
    <name evidence="1" type="ORF">NP048_02895</name>
</gene>
<proteinExistence type="predicted"/>
<evidence type="ECO:0000313" key="1">
    <source>
        <dbReference type="EMBL" id="UUI72434.1"/>
    </source>
</evidence>
<evidence type="ECO:0000313" key="2">
    <source>
        <dbReference type="Proteomes" id="UP001316384"/>
    </source>
</evidence>
<keyword evidence="2" id="KW-1185">Reference proteome</keyword>
<protein>
    <submittedName>
        <fullName evidence="1">Uncharacterized protein</fullName>
    </submittedName>
</protein>
<dbReference type="EMBL" id="CP101987">
    <property type="protein sequence ID" value="UUI72434.1"/>
    <property type="molecule type" value="Genomic_DNA"/>
</dbReference>
<dbReference type="Proteomes" id="UP001316384">
    <property type="component" value="Chromosome"/>
</dbReference>
<reference evidence="1 2" key="1">
    <citation type="submission" date="2022-07" db="EMBL/GenBank/DDBJ databases">
        <title>Novel species in genus cellulomonas.</title>
        <authorList>
            <person name="Ye L."/>
        </authorList>
    </citation>
    <scope>NUCLEOTIDE SEQUENCE [LARGE SCALE GENOMIC DNA]</scope>
    <source>
        <strain evidence="2">zg-B89</strain>
    </source>
</reference>
<accession>A0ABY5KQA2</accession>